<feature type="region of interest" description="Disordered" evidence="10">
    <location>
        <begin position="870"/>
        <end position="919"/>
    </location>
</feature>
<comment type="subcellular location">
    <subcellularLocation>
        <location evidence="1">Nucleus</location>
    </subcellularLocation>
</comment>
<keyword evidence="3" id="KW-0694">RNA-binding</keyword>
<dbReference type="Pfam" id="PF03178">
    <property type="entry name" value="CPSF_A"/>
    <property type="match status" value="1"/>
</dbReference>
<dbReference type="InterPro" id="IPR058543">
    <property type="entry name" value="Beta-prop_RSE1/DDB1/CPSF1_2nd"/>
</dbReference>
<dbReference type="InterPro" id="IPR004871">
    <property type="entry name" value="RSE1/DDB1/CPSF1_C"/>
</dbReference>
<evidence type="ECO:0000256" key="10">
    <source>
        <dbReference type="SAM" id="MobiDB-lite"/>
    </source>
</evidence>
<dbReference type="InterPro" id="IPR015943">
    <property type="entry name" value="WD40/YVTN_repeat-like_dom_sf"/>
</dbReference>
<accession>A0A6A5RXF2</accession>
<dbReference type="Pfam" id="PF23726">
    <property type="entry name" value="Beta-prop_RSE1_2nd"/>
    <property type="match status" value="1"/>
</dbReference>
<dbReference type="Pfam" id="PF10433">
    <property type="entry name" value="Beta-prop_RSE1_1st"/>
    <property type="match status" value="1"/>
</dbReference>
<organism evidence="14 15">
    <name type="scientific">Didymella exigua CBS 183.55</name>
    <dbReference type="NCBI Taxonomy" id="1150837"/>
    <lineage>
        <taxon>Eukaryota</taxon>
        <taxon>Fungi</taxon>
        <taxon>Dikarya</taxon>
        <taxon>Ascomycota</taxon>
        <taxon>Pezizomycotina</taxon>
        <taxon>Dothideomycetes</taxon>
        <taxon>Pleosporomycetidae</taxon>
        <taxon>Pleosporales</taxon>
        <taxon>Pleosporineae</taxon>
        <taxon>Didymellaceae</taxon>
        <taxon>Didymella</taxon>
    </lineage>
</organism>
<dbReference type="GO" id="GO:0005634">
    <property type="term" value="C:nucleus"/>
    <property type="evidence" value="ECO:0007669"/>
    <property type="project" value="UniProtKB-SubCell"/>
</dbReference>
<gene>
    <name evidence="14" type="ORF">M421DRAFT_2145</name>
</gene>
<evidence type="ECO:0000256" key="2">
    <source>
        <dbReference type="ARBA" id="ARBA00022664"/>
    </source>
</evidence>
<dbReference type="FunFam" id="2.130.10.10:FF:000625">
    <property type="entry name" value="mRNA cleavage and polyadenylation factor subunit"/>
    <property type="match status" value="1"/>
</dbReference>
<name>A0A6A5RXF2_9PLEO</name>
<protein>
    <recommendedName>
        <fullName evidence="8">Protein CFT1</fullName>
    </recommendedName>
    <alternativeName>
        <fullName evidence="9">Cleavage factor two protein 1</fullName>
    </alternativeName>
    <alternativeName>
        <fullName evidence="7">Protein cft1</fullName>
    </alternativeName>
</protein>
<dbReference type="GO" id="GO:0006397">
    <property type="term" value="P:mRNA processing"/>
    <property type="evidence" value="ECO:0007669"/>
    <property type="project" value="UniProtKB-KW"/>
</dbReference>
<evidence type="ECO:0000259" key="11">
    <source>
        <dbReference type="Pfam" id="PF03178"/>
    </source>
</evidence>
<dbReference type="FunFam" id="2.130.10.10:FF:000788">
    <property type="entry name" value="mRNA cleavage and polyadenylation factor subunit"/>
    <property type="match status" value="1"/>
</dbReference>
<evidence type="ECO:0000256" key="3">
    <source>
        <dbReference type="ARBA" id="ARBA00022884"/>
    </source>
</evidence>
<dbReference type="OrthoDB" id="6109at2759"/>
<evidence type="ECO:0000256" key="8">
    <source>
        <dbReference type="ARBA" id="ARBA00039443"/>
    </source>
</evidence>
<dbReference type="EMBL" id="ML978959">
    <property type="protein sequence ID" value="KAF1932522.1"/>
    <property type="molecule type" value="Genomic_DNA"/>
</dbReference>
<feature type="compositionally biased region" description="Basic and acidic residues" evidence="10">
    <location>
        <begin position="880"/>
        <end position="893"/>
    </location>
</feature>
<comment type="similarity">
    <text evidence="6">Belongs to the CFT1 family.</text>
</comment>
<feature type="compositionally biased region" description="Basic and acidic residues" evidence="10">
    <location>
        <begin position="201"/>
        <end position="210"/>
    </location>
</feature>
<dbReference type="InterPro" id="IPR018846">
    <property type="entry name" value="Beta-prop_RSE1/DDB1/CPSF1_1st"/>
</dbReference>
<dbReference type="Proteomes" id="UP000800082">
    <property type="component" value="Unassembled WGS sequence"/>
</dbReference>
<feature type="domain" description="RSE1/DDB1/CPSF1 second beta-propeller" evidence="13">
    <location>
        <begin position="567"/>
        <end position="1002"/>
    </location>
</feature>
<dbReference type="GeneID" id="54345899"/>
<evidence type="ECO:0000256" key="9">
    <source>
        <dbReference type="ARBA" id="ARBA00041264"/>
    </source>
</evidence>
<dbReference type="PANTHER" id="PTHR10644">
    <property type="entry name" value="DNA REPAIR/RNA PROCESSING CPSF FAMILY"/>
    <property type="match status" value="1"/>
</dbReference>
<keyword evidence="2" id="KW-0507">mRNA processing</keyword>
<sequence length="1479" mass="160002">MQCYTELAPPTAVSHAVTLPFVSARAANLVVAKSALLQIFELRATVTEVGSNSRDDAADNAAANLDTAAADVQVQRTEHTSRLVLLAECPLAGTVLSVARIRALNTRSKGEALLVAFRDAKLSLVEWDPDSHSLHTISIHYYESADLPGLAPWSADLKDAHNFLTADPGHRCAALKFGAHNLAILPFRQRDLPDDDYDSDDERRSKDAATKGHGQGGGLTPYGSSFVLPLTNLDPTLTHPVHLAFLHEYREPTFGVIAASRATAPSLLAYRKDLLTYTVFTLDLEHKASTTLLSVAGLPYDVSRVVPLPHPIGGALLAGANELIHVDQAGKTNGVAVNEFAKACSAFPLSDQSDLALRLEGCTVELLSPETGDMLIVLSDGRLLVLTFTLDGRTVSGMTVQPIDEEHGGGILKAGASCTAGLGRGRIFVGSEDGESALLGWTGAGAQLRRKQSDAGLDQDDDVSDMEDDVDHLDDDLYNDTTPAVKKMASAAAEPSAPGAYTFRVHDVLPSLAPINQVVLHPAKHARSLSSGEIYARSLNSGDMVAATGRGAAGALTALSRELHPVKLAQTELESAKGLWAVHAKKAAPQGISAAFGEDTEANMSSDVDYDQYLVVCRAGDDGNEVTTVYQVHGNELTATDKGDFEREEGSTLSVGVLARGTKVVQVMRTEVRTYDSELNMDQILPMDDEETGDELHIINASFADPYLLILREDSSVKIFKATGDGELEDVEASGLSPTKWLSASLFRSSTFTDVFAFLLTPEGGLHVFAMSELEKPSYVAEGLGFLPPVLTVDYVPRRSASKASITEILAADLGDATARSPHLIVRTSNDDLVIYKAFHSPAPSSTELWTQNLRWVKLSQQHVPRFSQDVEEASQDVGEASRDVGEASRDVGEASQDVGKASQDVGKASQDVGKASQDVEDASQEVKIESTLLALDNICGYSTVFQRGASPAFIFKESSSAPRVIGLSGNAVKGLTRFHTSSCQRGFAYLDATDTLRISQLPTQTHFGHVGWATRQLPFGSEVHAFTYHPKGLYVVGTGQREEFTLNPDDTYHEALPKEDTAFKPRVERGVLKVIDERTWTEIDTHILDPQEVVLCIETLNLEVSETTHQRKELIAVGTSVVHGEDLATKGHIRIFEVINVVPDPERPETNKRLKLIVKDEVKGAVSAVSELGTQGFLIMAQGQKCMVRGLKEDGTLLPVAFMDMQCYVTALKNLPNTGMLLMGDAFKGVWFTGYSASLTAIRKSTTLTNPQEEPYKMMLFGRSKHQLECITTEFLPFDEQLHVVVADADMNLQILQYDPENPKSAGGSRLLHKSTFHTGHFPTTLTLLQSTLKMPQMSDFGAQTFEDDVDMDGPPDPGPVHHILHTTQSGTIALITPLSESSYRRLSGLSAFLANALESACGLNPKAFRISDVDDGGWDAGVVGRGMVDGNLLMRWGELGEWKRREGMAKAGADEWVFWGEREVLGGWGLFGGRARR</sequence>
<evidence type="ECO:0000256" key="1">
    <source>
        <dbReference type="ARBA" id="ARBA00004123"/>
    </source>
</evidence>
<evidence type="ECO:0000313" key="14">
    <source>
        <dbReference type="EMBL" id="KAF1932522.1"/>
    </source>
</evidence>
<keyword evidence="4" id="KW-0539">Nucleus</keyword>
<comment type="function">
    <text evidence="5">RNA-binding component of the cleavage and polyadenylation factor (CPF) complex, which plays a key role in polyadenylation-dependent pre-mRNA 3'-end formation and cooperates with cleavage factors including the CFIA complex and NAB4/CFIB. Involved in poly(A) site recognition. May be involved in coupling transcription termination and mRNA 3'-end formation.</text>
</comment>
<dbReference type="Gene3D" id="2.130.10.10">
    <property type="entry name" value="YVTN repeat-like/Quinoprotein amine dehydrogenase"/>
    <property type="match status" value="3"/>
</dbReference>
<feature type="domain" description="RSE1/DDB1/CPSF1 C-terminal" evidence="11">
    <location>
        <begin position="1072"/>
        <end position="1438"/>
    </location>
</feature>
<evidence type="ECO:0000259" key="13">
    <source>
        <dbReference type="Pfam" id="PF23726"/>
    </source>
</evidence>
<dbReference type="InterPro" id="IPR050358">
    <property type="entry name" value="RSE1/DDB1/CFT1"/>
</dbReference>
<evidence type="ECO:0000313" key="15">
    <source>
        <dbReference type="Proteomes" id="UP000800082"/>
    </source>
</evidence>
<evidence type="ECO:0000256" key="5">
    <source>
        <dbReference type="ARBA" id="ARBA00037232"/>
    </source>
</evidence>
<dbReference type="GO" id="GO:0003723">
    <property type="term" value="F:RNA binding"/>
    <property type="evidence" value="ECO:0007669"/>
    <property type="project" value="UniProtKB-KW"/>
</dbReference>
<feature type="domain" description="RSE1/DDB1/CPSF1 first beta-propeller" evidence="12">
    <location>
        <begin position="72"/>
        <end position="441"/>
    </location>
</feature>
<evidence type="ECO:0000256" key="6">
    <source>
        <dbReference type="ARBA" id="ARBA00038304"/>
    </source>
</evidence>
<evidence type="ECO:0000256" key="7">
    <source>
        <dbReference type="ARBA" id="ARBA00039187"/>
    </source>
</evidence>
<reference evidence="14" key="1">
    <citation type="journal article" date="2020" name="Stud. Mycol.">
        <title>101 Dothideomycetes genomes: a test case for predicting lifestyles and emergence of pathogens.</title>
        <authorList>
            <person name="Haridas S."/>
            <person name="Albert R."/>
            <person name="Binder M."/>
            <person name="Bloem J."/>
            <person name="Labutti K."/>
            <person name="Salamov A."/>
            <person name="Andreopoulos B."/>
            <person name="Baker S."/>
            <person name="Barry K."/>
            <person name="Bills G."/>
            <person name="Bluhm B."/>
            <person name="Cannon C."/>
            <person name="Castanera R."/>
            <person name="Culley D."/>
            <person name="Daum C."/>
            <person name="Ezra D."/>
            <person name="Gonzalez J."/>
            <person name="Henrissat B."/>
            <person name="Kuo A."/>
            <person name="Liang C."/>
            <person name="Lipzen A."/>
            <person name="Lutzoni F."/>
            <person name="Magnuson J."/>
            <person name="Mondo S."/>
            <person name="Nolan M."/>
            <person name="Ohm R."/>
            <person name="Pangilinan J."/>
            <person name="Park H.-J."/>
            <person name="Ramirez L."/>
            <person name="Alfaro M."/>
            <person name="Sun H."/>
            <person name="Tritt A."/>
            <person name="Yoshinaga Y."/>
            <person name="Zwiers L.-H."/>
            <person name="Turgeon B."/>
            <person name="Goodwin S."/>
            <person name="Spatafora J."/>
            <person name="Crous P."/>
            <person name="Grigoriev I."/>
        </authorList>
    </citation>
    <scope>NUCLEOTIDE SEQUENCE</scope>
    <source>
        <strain evidence="14">CBS 183.55</strain>
    </source>
</reference>
<proteinExistence type="inferred from homology"/>
<evidence type="ECO:0000259" key="12">
    <source>
        <dbReference type="Pfam" id="PF10433"/>
    </source>
</evidence>
<keyword evidence="15" id="KW-1185">Reference proteome</keyword>
<evidence type="ECO:0000256" key="4">
    <source>
        <dbReference type="ARBA" id="ARBA00023242"/>
    </source>
</evidence>
<feature type="region of interest" description="Disordered" evidence="10">
    <location>
        <begin position="193"/>
        <end position="217"/>
    </location>
</feature>
<dbReference type="RefSeq" id="XP_033452770.1">
    <property type="nucleotide sequence ID" value="XM_033588252.1"/>
</dbReference>